<organism evidence="2 3">
    <name type="scientific">Geospiza fortis</name>
    <name type="common">Medium ground-finch</name>
    <dbReference type="NCBI Taxonomy" id="48883"/>
    <lineage>
        <taxon>Eukaryota</taxon>
        <taxon>Metazoa</taxon>
        <taxon>Chordata</taxon>
        <taxon>Craniata</taxon>
        <taxon>Vertebrata</taxon>
        <taxon>Euteleostomi</taxon>
        <taxon>Archelosauria</taxon>
        <taxon>Archosauria</taxon>
        <taxon>Dinosauria</taxon>
        <taxon>Saurischia</taxon>
        <taxon>Theropoda</taxon>
        <taxon>Coelurosauria</taxon>
        <taxon>Aves</taxon>
        <taxon>Neognathae</taxon>
        <taxon>Neoaves</taxon>
        <taxon>Telluraves</taxon>
        <taxon>Australaves</taxon>
        <taxon>Passeriformes</taxon>
        <taxon>Thraupidae</taxon>
        <taxon>Geospiza</taxon>
    </lineage>
</organism>
<dbReference type="AlphaFoldDB" id="A0A8N5EH85"/>
<proteinExistence type="predicted"/>
<reference evidence="3" key="1">
    <citation type="submission" date="2025-08" db="UniProtKB">
        <authorList>
            <consortium name="RefSeq"/>
        </authorList>
    </citation>
    <scope>IDENTIFICATION</scope>
</reference>
<dbReference type="OrthoDB" id="10504936at2759"/>
<dbReference type="GeneID" id="115947782"/>
<feature type="compositionally biased region" description="Basic and acidic residues" evidence="1">
    <location>
        <begin position="58"/>
        <end position="69"/>
    </location>
</feature>
<feature type="compositionally biased region" description="Low complexity" evidence="1">
    <location>
        <begin position="42"/>
        <end position="51"/>
    </location>
</feature>
<evidence type="ECO:0000256" key="1">
    <source>
        <dbReference type="SAM" id="MobiDB-lite"/>
    </source>
</evidence>
<evidence type="ECO:0000313" key="3">
    <source>
        <dbReference type="RefSeq" id="XP_030911999.1"/>
    </source>
</evidence>
<keyword evidence="2" id="KW-1185">Reference proteome</keyword>
<protein>
    <submittedName>
        <fullName evidence="3">Uncharacterized protein LOC115947782</fullName>
    </submittedName>
</protein>
<dbReference type="RefSeq" id="XP_030911999.1">
    <property type="nucleotide sequence ID" value="XM_031056139.1"/>
</dbReference>
<dbReference type="Proteomes" id="UP000504602">
    <property type="component" value="Unplaced"/>
</dbReference>
<accession>A0A8N5EH85</accession>
<name>A0A8N5EH85_GEOFO</name>
<gene>
    <name evidence="3" type="primary">LOC115947782</name>
</gene>
<sequence length="200" mass="22221">MLSVVCTDISEYMHMKDNKKQFNSGEAPRWTVSSRFPGSWVSPGNSRPSGGPRRKGRAAPDHLPREKSRLRQGRPRSGHAPSGPAAPQPRQAPPQGTLEPRAAPSPLTETTVEQYLVGLRRPRLSAPLPQPYERQDILRVPSPWNGSDPSPGGTFESVEKTESSLYEVLPAGPFSIMFVYAMHQLDFQRNIVPKEEYPVL</sequence>
<feature type="region of interest" description="Disordered" evidence="1">
    <location>
        <begin position="21"/>
        <end position="107"/>
    </location>
</feature>
<evidence type="ECO:0000313" key="2">
    <source>
        <dbReference type="Proteomes" id="UP000504602"/>
    </source>
</evidence>